<evidence type="ECO:0000256" key="4">
    <source>
        <dbReference type="ARBA" id="ARBA00022989"/>
    </source>
</evidence>
<feature type="transmembrane region" description="Helical" evidence="7">
    <location>
        <begin position="85"/>
        <end position="104"/>
    </location>
</feature>
<dbReference type="GO" id="GO:0042128">
    <property type="term" value="P:nitrate assimilation"/>
    <property type="evidence" value="ECO:0007669"/>
    <property type="project" value="UniProtKB-KW"/>
</dbReference>
<comment type="similarity">
    <text evidence="2">Belongs to the major facilitator superfamily. Nitrate/nitrite porter (TC 2.A.1.8) family.</text>
</comment>
<comment type="subcellular location">
    <subcellularLocation>
        <location evidence="1">Cell membrane</location>
        <topology evidence="1">Multi-pass membrane protein</topology>
    </subcellularLocation>
</comment>
<feature type="transmembrane region" description="Helical" evidence="7">
    <location>
        <begin position="245"/>
        <end position="268"/>
    </location>
</feature>
<feature type="transmembrane region" description="Helical" evidence="7">
    <location>
        <begin position="110"/>
        <end position="131"/>
    </location>
</feature>
<feature type="transmembrane region" description="Helical" evidence="7">
    <location>
        <begin position="308"/>
        <end position="330"/>
    </location>
</feature>
<feature type="transmembrane region" description="Helical" evidence="7">
    <location>
        <begin position="20"/>
        <end position="38"/>
    </location>
</feature>
<feature type="transmembrane region" description="Helical" evidence="7">
    <location>
        <begin position="280"/>
        <end position="302"/>
    </location>
</feature>
<keyword evidence="5" id="KW-0534">Nitrate assimilation</keyword>
<dbReference type="InterPro" id="IPR036259">
    <property type="entry name" value="MFS_trans_sf"/>
</dbReference>
<evidence type="ECO:0000259" key="8">
    <source>
        <dbReference type="PROSITE" id="PS50850"/>
    </source>
</evidence>
<reference evidence="9" key="1">
    <citation type="journal article" date="2014" name="Int. J. Syst. Evol. Microbiol.">
        <title>Complete genome sequence of Corynebacterium casei LMG S-19264T (=DSM 44701T), isolated from a smear-ripened cheese.</title>
        <authorList>
            <consortium name="US DOE Joint Genome Institute (JGI-PGF)"/>
            <person name="Walter F."/>
            <person name="Albersmeier A."/>
            <person name="Kalinowski J."/>
            <person name="Ruckert C."/>
        </authorList>
    </citation>
    <scope>NUCLEOTIDE SEQUENCE</scope>
    <source>
        <strain evidence="9">JCM 13064</strain>
    </source>
</reference>
<dbReference type="SUPFAM" id="SSF103473">
    <property type="entry name" value="MFS general substrate transporter"/>
    <property type="match status" value="1"/>
</dbReference>
<feature type="transmembrane region" description="Helical" evidence="7">
    <location>
        <begin position="171"/>
        <end position="191"/>
    </location>
</feature>
<evidence type="ECO:0000256" key="6">
    <source>
        <dbReference type="ARBA" id="ARBA00023136"/>
    </source>
</evidence>
<evidence type="ECO:0000256" key="2">
    <source>
        <dbReference type="ARBA" id="ARBA00008432"/>
    </source>
</evidence>
<dbReference type="AlphaFoldDB" id="A0A917R045"/>
<keyword evidence="10" id="KW-1185">Reference proteome</keyword>
<dbReference type="Pfam" id="PF07690">
    <property type="entry name" value="MFS_1"/>
    <property type="match status" value="1"/>
</dbReference>
<dbReference type="EMBL" id="BMNT01000010">
    <property type="protein sequence ID" value="GGK78613.1"/>
    <property type="molecule type" value="Genomic_DNA"/>
</dbReference>
<feature type="transmembrane region" description="Helical" evidence="7">
    <location>
        <begin position="342"/>
        <end position="365"/>
    </location>
</feature>
<dbReference type="RefSeq" id="WP_189162834.1">
    <property type="nucleotide sequence ID" value="NZ_BMNT01000010.1"/>
</dbReference>
<feature type="transmembrane region" description="Helical" evidence="7">
    <location>
        <begin position="58"/>
        <end position="78"/>
    </location>
</feature>
<protein>
    <submittedName>
        <fullName evidence="9">MFS transporter</fullName>
    </submittedName>
</protein>
<keyword evidence="4 7" id="KW-1133">Transmembrane helix</keyword>
<dbReference type="InterPro" id="IPR011701">
    <property type="entry name" value="MFS"/>
</dbReference>
<gene>
    <name evidence="9" type="ORF">GCM10007964_21610</name>
</gene>
<feature type="domain" description="Major facilitator superfamily (MFS) profile" evidence="8">
    <location>
        <begin position="20"/>
        <end position="397"/>
    </location>
</feature>
<feature type="transmembrane region" description="Helical" evidence="7">
    <location>
        <begin position="217"/>
        <end position="239"/>
    </location>
</feature>
<dbReference type="InterPro" id="IPR020846">
    <property type="entry name" value="MFS_dom"/>
</dbReference>
<reference evidence="9" key="2">
    <citation type="submission" date="2020-09" db="EMBL/GenBank/DDBJ databases">
        <authorList>
            <person name="Sun Q."/>
            <person name="Ohkuma M."/>
        </authorList>
    </citation>
    <scope>NUCLEOTIDE SEQUENCE</scope>
    <source>
        <strain evidence="9">JCM 13064</strain>
    </source>
</reference>
<dbReference type="InterPro" id="IPR044772">
    <property type="entry name" value="NO3_transporter"/>
</dbReference>
<dbReference type="Proteomes" id="UP000645217">
    <property type="component" value="Unassembled WGS sequence"/>
</dbReference>
<evidence type="ECO:0000256" key="7">
    <source>
        <dbReference type="SAM" id="Phobius"/>
    </source>
</evidence>
<dbReference type="Gene3D" id="1.20.1250.20">
    <property type="entry name" value="MFS general substrate transporter like domains"/>
    <property type="match status" value="2"/>
</dbReference>
<dbReference type="GO" id="GO:0015112">
    <property type="term" value="F:nitrate transmembrane transporter activity"/>
    <property type="evidence" value="ECO:0007669"/>
    <property type="project" value="InterPro"/>
</dbReference>
<accession>A0A917R045</accession>
<name>A0A917R045_9ACTN</name>
<dbReference type="PANTHER" id="PTHR23515">
    <property type="entry name" value="HIGH-AFFINITY NITRATE TRANSPORTER 2.3"/>
    <property type="match status" value="1"/>
</dbReference>
<sequence>MTTTSAPDVLPVSTGARVRALVLATVAFAVNFWAWALLSPLGPVYKDLLRLSPLEVSALVAVPVIVGSLGRMVFGALTDRYGGRLMFGLASLAGVVPVVFLAFTDDYPGLIAGGFVLGVAGATFAIGVPYVNAWFPPERRGLALGLFGMGTVGTAISGFVTPWLAGRFGRPVPFLVVAAALVVVGVTFLAAGRDAPGVRPAAEPFLARFLAAARRRVVVELAGMYALSFGGFVAFGVYLPLYLRSVYGLTIADAAARSAGFTIVAVLARPAGGWLADRVGGLPVLTGTFAGVAVCAAVVSFAPAMPVATVAFLLMAAALGGGAGAVFAIVGRAVPAGTVGSATGVVGAAGGLGGFLPPIVMGLIYQATGTYTIGLLMLAAVAVVALLYCRFIMRVTG</sequence>
<evidence type="ECO:0000313" key="9">
    <source>
        <dbReference type="EMBL" id="GGK78613.1"/>
    </source>
</evidence>
<dbReference type="GO" id="GO:0005886">
    <property type="term" value="C:plasma membrane"/>
    <property type="evidence" value="ECO:0007669"/>
    <property type="project" value="UniProtKB-SubCell"/>
</dbReference>
<keyword evidence="6 7" id="KW-0472">Membrane</keyword>
<dbReference type="PROSITE" id="PS50850">
    <property type="entry name" value="MFS"/>
    <property type="match status" value="1"/>
</dbReference>
<evidence type="ECO:0000313" key="10">
    <source>
        <dbReference type="Proteomes" id="UP000645217"/>
    </source>
</evidence>
<evidence type="ECO:0000256" key="3">
    <source>
        <dbReference type="ARBA" id="ARBA00022692"/>
    </source>
</evidence>
<comment type="caution">
    <text evidence="9">The sequence shown here is derived from an EMBL/GenBank/DDBJ whole genome shotgun (WGS) entry which is preliminary data.</text>
</comment>
<keyword evidence="3 7" id="KW-0812">Transmembrane</keyword>
<evidence type="ECO:0000256" key="5">
    <source>
        <dbReference type="ARBA" id="ARBA00023063"/>
    </source>
</evidence>
<organism evidence="9 10">
    <name type="scientific">Sphaerisporangium melleum</name>
    <dbReference type="NCBI Taxonomy" id="321316"/>
    <lineage>
        <taxon>Bacteria</taxon>
        <taxon>Bacillati</taxon>
        <taxon>Actinomycetota</taxon>
        <taxon>Actinomycetes</taxon>
        <taxon>Streptosporangiales</taxon>
        <taxon>Streptosporangiaceae</taxon>
        <taxon>Sphaerisporangium</taxon>
    </lineage>
</organism>
<proteinExistence type="inferred from homology"/>
<evidence type="ECO:0000256" key="1">
    <source>
        <dbReference type="ARBA" id="ARBA00004651"/>
    </source>
</evidence>
<feature type="transmembrane region" description="Helical" evidence="7">
    <location>
        <begin position="143"/>
        <end position="165"/>
    </location>
</feature>
<feature type="transmembrane region" description="Helical" evidence="7">
    <location>
        <begin position="371"/>
        <end position="393"/>
    </location>
</feature>